<gene>
    <name evidence="2" type="ORF">DASC09_000280</name>
</gene>
<organism evidence="2 3">
    <name type="scientific">Saccharomycopsis crataegensis</name>
    <dbReference type="NCBI Taxonomy" id="43959"/>
    <lineage>
        <taxon>Eukaryota</taxon>
        <taxon>Fungi</taxon>
        <taxon>Dikarya</taxon>
        <taxon>Ascomycota</taxon>
        <taxon>Saccharomycotina</taxon>
        <taxon>Saccharomycetes</taxon>
        <taxon>Saccharomycopsidaceae</taxon>
        <taxon>Saccharomycopsis</taxon>
    </lineage>
</organism>
<evidence type="ECO:0000313" key="2">
    <source>
        <dbReference type="EMBL" id="GMM32703.1"/>
    </source>
</evidence>
<protein>
    <submittedName>
        <fullName evidence="2">Uncharacterized protein</fullName>
    </submittedName>
</protein>
<dbReference type="RefSeq" id="XP_064849703.1">
    <property type="nucleotide sequence ID" value="XM_064993631.1"/>
</dbReference>
<dbReference type="EMBL" id="BTFZ01000001">
    <property type="protein sequence ID" value="GMM32703.1"/>
    <property type="molecule type" value="Genomic_DNA"/>
</dbReference>
<feature type="region of interest" description="Disordered" evidence="1">
    <location>
        <begin position="39"/>
        <end position="71"/>
    </location>
</feature>
<evidence type="ECO:0000313" key="3">
    <source>
        <dbReference type="Proteomes" id="UP001360560"/>
    </source>
</evidence>
<keyword evidence="3" id="KW-1185">Reference proteome</keyword>
<name>A0AAV5QD45_9ASCO</name>
<comment type="caution">
    <text evidence="2">The sequence shown here is derived from an EMBL/GenBank/DDBJ whole genome shotgun (WGS) entry which is preliminary data.</text>
</comment>
<reference evidence="2 3" key="1">
    <citation type="journal article" date="2023" name="Elife">
        <title>Identification of key yeast species and microbe-microbe interactions impacting larval growth of Drosophila in the wild.</title>
        <authorList>
            <person name="Mure A."/>
            <person name="Sugiura Y."/>
            <person name="Maeda R."/>
            <person name="Honda K."/>
            <person name="Sakurai N."/>
            <person name="Takahashi Y."/>
            <person name="Watada M."/>
            <person name="Katoh T."/>
            <person name="Gotoh A."/>
            <person name="Gotoh Y."/>
            <person name="Taniguchi I."/>
            <person name="Nakamura K."/>
            <person name="Hayashi T."/>
            <person name="Katayama T."/>
            <person name="Uemura T."/>
            <person name="Hattori Y."/>
        </authorList>
    </citation>
    <scope>NUCLEOTIDE SEQUENCE [LARGE SCALE GENOMIC DNA]</scope>
    <source>
        <strain evidence="2 3">SC-9</strain>
    </source>
</reference>
<evidence type="ECO:0000256" key="1">
    <source>
        <dbReference type="SAM" id="MobiDB-lite"/>
    </source>
</evidence>
<feature type="compositionally biased region" description="Low complexity" evidence="1">
    <location>
        <begin position="45"/>
        <end position="69"/>
    </location>
</feature>
<proteinExistence type="predicted"/>
<dbReference type="Proteomes" id="UP001360560">
    <property type="component" value="Unassembled WGS sequence"/>
</dbReference>
<dbReference type="AlphaFoldDB" id="A0AAV5QD45"/>
<accession>A0AAV5QD45</accession>
<sequence>MGHHSTTTDITDTPSYKSEMSILDGFLVTTGSDDQTNALTATDNSTLSTSIVSSSSSDASSSQDTSSASGMAAQQGFQMIGAGAMMVGVGLVLL</sequence>
<dbReference type="GeneID" id="90070682"/>